<dbReference type="EMBL" id="JARKNE010000008">
    <property type="protein sequence ID" value="KAK5810433.1"/>
    <property type="molecule type" value="Genomic_DNA"/>
</dbReference>
<gene>
    <name evidence="1" type="ORF">PVK06_025745</name>
</gene>
<name>A0ABR0NVQ2_GOSAR</name>
<accession>A0ABR0NVQ2</accession>
<dbReference type="Proteomes" id="UP001358586">
    <property type="component" value="Chromosome 8"/>
</dbReference>
<proteinExistence type="predicted"/>
<organism evidence="1 2">
    <name type="scientific">Gossypium arboreum</name>
    <name type="common">Tree cotton</name>
    <name type="synonym">Gossypium nanking</name>
    <dbReference type="NCBI Taxonomy" id="29729"/>
    <lineage>
        <taxon>Eukaryota</taxon>
        <taxon>Viridiplantae</taxon>
        <taxon>Streptophyta</taxon>
        <taxon>Embryophyta</taxon>
        <taxon>Tracheophyta</taxon>
        <taxon>Spermatophyta</taxon>
        <taxon>Magnoliopsida</taxon>
        <taxon>eudicotyledons</taxon>
        <taxon>Gunneridae</taxon>
        <taxon>Pentapetalae</taxon>
        <taxon>rosids</taxon>
        <taxon>malvids</taxon>
        <taxon>Malvales</taxon>
        <taxon>Malvaceae</taxon>
        <taxon>Malvoideae</taxon>
        <taxon>Gossypium</taxon>
    </lineage>
</organism>
<comment type="caution">
    <text evidence="1">The sequence shown here is derived from an EMBL/GenBank/DDBJ whole genome shotgun (WGS) entry which is preliminary data.</text>
</comment>
<evidence type="ECO:0000313" key="2">
    <source>
        <dbReference type="Proteomes" id="UP001358586"/>
    </source>
</evidence>
<evidence type="ECO:0000313" key="1">
    <source>
        <dbReference type="EMBL" id="KAK5810433.1"/>
    </source>
</evidence>
<keyword evidence="2" id="KW-1185">Reference proteome</keyword>
<sequence length="83" mass="9139">MDDFWIVISQARSFQSSHYPQLGSHLVSNDIDDEGADEGENILIPSIGSPSHGIVLHNDLRAHMLSIDPAVAHASKFPEYLDI</sequence>
<reference evidence="1 2" key="1">
    <citation type="submission" date="2023-03" db="EMBL/GenBank/DDBJ databases">
        <title>WGS of Gossypium arboreum.</title>
        <authorList>
            <person name="Yu D."/>
        </authorList>
    </citation>
    <scope>NUCLEOTIDE SEQUENCE [LARGE SCALE GENOMIC DNA]</scope>
    <source>
        <tissue evidence="1">Leaf</tissue>
    </source>
</reference>
<protein>
    <submittedName>
        <fullName evidence="1">Uncharacterized protein</fullName>
    </submittedName>
</protein>